<evidence type="ECO:0000313" key="6">
    <source>
        <dbReference type="EMBL" id="GIM84561.1"/>
    </source>
</evidence>
<evidence type="ECO:0000256" key="2">
    <source>
        <dbReference type="ARBA" id="ARBA00023125"/>
    </source>
</evidence>
<feature type="DNA-binding region" description="H-T-H motif" evidence="4">
    <location>
        <begin position="40"/>
        <end position="59"/>
    </location>
</feature>
<dbReference type="PANTHER" id="PTHR30055">
    <property type="entry name" value="HTH-TYPE TRANSCRIPTIONAL REGULATOR RUTR"/>
    <property type="match status" value="1"/>
</dbReference>
<dbReference type="PRINTS" id="PR00455">
    <property type="entry name" value="HTHTETR"/>
</dbReference>
<accession>A0A919W201</accession>
<comment type="caution">
    <text evidence="6">The sequence shown here is derived from an EMBL/GenBank/DDBJ whole genome shotgun (WGS) entry which is preliminary data.</text>
</comment>
<proteinExistence type="predicted"/>
<dbReference type="Pfam" id="PF00440">
    <property type="entry name" value="TetR_N"/>
    <property type="match status" value="1"/>
</dbReference>
<keyword evidence="3" id="KW-0804">Transcription</keyword>
<dbReference type="GO" id="GO:0000976">
    <property type="term" value="F:transcription cis-regulatory region binding"/>
    <property type="evidence" value="ECO:0007669"/>
    <property type="project" value="TreeGrafter"/>
</dbReference>
<dbReference type="Gene3D" id="1.10.357.10">
    <property type="entry name" value="Tetracycline Repressor, domain 2"/>
    <property type="match status" value="1"/>
</dbReference>
<evidence type="ECO:0000259" key="5">
    <source>
        <dbReference type="PROSITE" id="PS50977"/>
    </source>
</evidence>
<evidence type="ECO:0000256" key="4">
    <source>
        <dbReference type="PROSITE-ProRule" id="PRU00335"/>
    </source>
</evidence>
<dbReference type="InterPro" id="IPR001647">
    <property type="entry name" value="HTH_TetR"/>
</dbReference>
<dbReference type="PANTHER" id="PTHR30055:SF234">
    <property type="entry name" value="HTH-TYPE TRANSCRIPTIONAL REGULATOR BETI"/>
    <property type="match status" value="1"/>
</dbReference>
<dbReference type="RefSeq" id="WP_213003487.1">
    <property type="nucleotide sequence ID" value="NZ_BAAATW010000026.1"/>
</dbReference>
<dbReference type="PROSITE" id="PS50977">
    <property type="entry name" value="HTH_TETR_2"/>
    <property type="match status" value="1"/>
</dbReference>
<dbReference type="AlphaFoldDB" id="A0A919W201"/>
<sequence>MTGDERRPAGTRERKRQALRRRLSDTATAMFLADGFDAVRVSDIAKACGVSTKTVWNHFPTKESLILDRGERLATELDGAAEGQQDLSGGLHVLDVVVSCIQGELSLLDDEPVEGSRDSEVIGAVRAFVLLVGANPGLRAATAERQESLTNSAMKAVAHQARLPVDSPHVHILAGALISLWRLHLSGLLRLGDGIWTTHDIREHVLRDLEVGAGLVRSLFRAAARADATVLDSHPSADS</sequence>
<dbReference type="InterPro" id="IPR009057">
    <property type="entry name" value="Homeodomain-like_sf"/>
</dbReference>
<dbReference type="Proteomes" id="UP000680865">
    <property type="component" value="Unassembled WGS sequence"/>
</dbReference>
<evidence type="ECO:0000256" key="1">
    <source>
        <dbReference type="ARBA" id="ARBA00023015"/>
    </source>
</evidence>
<feature type="domain" description="HTH tetR-type" evidence="5">
    <location>
        <begin position="17"/>
        <end position="77"/>
    </location>
</feature>
<protein>
    <submittedName>
        <fullName evidence="6">TetR family transcriptional regulator</fullName>
    </submittedName>
</protein>
<dbReference type="EMBL" id="BOQP01000067">
    <property type="protein sequence ID" value="GIM84561.1"/>
    <property type="molecule type" value="Genomic_DNA"/>
</dbReference>
<dbReference type="SUPFAM" id="SSF46689">
    <property type="entry name" value="Homeodomain-like"/>
    <property type="match status" value="1"/>
</dbReference>
<dbReference type="InterPro" id="IPR050109">
    <property type="entry name" value="HTH-type_TetR-like_transc_reg"/>
</dbReference>
<evidence type="ECO:0000256" key="3">
    <source>
        <dbReference type="ARBA" id="ARBA00023163"/>
    </source>
</evidence>
<keyword evidence="1" id="KW-0805">Transcription regulation</keyword>
<name>A0A919W201_9ACTN</name>
<gene>
    <name evidence="6" type="ORF">Aco04nite_92010</name>
</gene>
<keyword evidence="7" id="KW-1185">Reference proteome</keyword>
<dbReference type="GO" id="GO:0003700">
    <property type="term" value="F:DNA-binding transcription factor activity"/>
    <property type="evidence" value="ECO:0007669"/>
    <property type="project" value="TreeGrafter"/>
</dbReference>
<reference evidence="6" key="1">
    <citation type="submission" date="2021-03" db="EMBL/GenBank/DDBJ databases">
        <title>Whole genome shotgun sequence of Actinoplanes consettensis NBRC 14913.</title>
        <authorList>
            <person name="Komaki H."/>
            <person name="Tamura T."/>
        </authorList>
    </citation>
    <scope>NUCLEOTIDE SEQUENCE</scope>
    <source>
        <strain evidence="6">NBRC 14913</strain>
    </source>
</reference>
<evidence type="ECO:0000313" key="7">
    <source>
        <dbReference type="Proteomes" id="UP000680865"/>
    </source>
</evidence>
<keyword evidence="2 4" id="KW-0238">DNA-binding</keyword>
<organism evidence="6 7">
    <name type="scientific">Winogradskya consettensis</name>
    <dbReference type="NCBI Taxonomy" id="113560"/>
    <lineage>
        <taxon>Bacteria</taxon>
        <taxon>Bacillati</taxon>
        <taxon>Actinomycetota</taxon>
        <taxon>Actinomycetes</taxon>
        <taxon>Micromonosporales</taxon>
        <taxon>Micromonosporaceae</taxon>
        <taxon>Winogradskya</taxon>
    </lineage>
</organism>